<keyword evidence="3 8" id="KW-0540">Nuclease</keyword>
<keyword evidence="10" id="KW-0255">Endonuclease</keyword>
<feature type="domain" description="PIN" evidence="9">
    <location>
        <begin position="3"/>
        <end position="122"/>
    </location>
</feature>
<dbReference type="GO" id="GO:0004519">
    <property type="term" value="F:endonuclease activity"/>
    <property type="evidence" value="ECO:0007669"/>
    <property type="project" value="UniProtKB-KW"/>
</dbReference>
<feature type="binding site" evidence="8">
    <location>
        <position position="5"/>
    </location>
    <ligand>
        <name>Mg(2+)</name>
        <dbReference type="ChEBI" id="CHEBI:18420"/>
    </ligand>
</feature>
<evidence type="ECO:0000313" key="10">
    <source>
        <dbReference type="EMBL" id="TDY02703.1"/>
    </source>
</evidence>
<evidence type="ECO:0000256" key="4">
    <source>
        <dbReference type="ARBA" id="ARBA00022723"/>
    </source>
</evidence>
<dbReference type="InterPro" id="IPR022907">
    <property type="entry name" value="VapC_family"/>
</dbReference>
<feature type="binding site" evidence="8">
    <location>
        <position position="96"/>
    </location>
    <ligand>
        <name>Mg(2+)</name>
        <dbReference type="ChEBI" id="CHEBI:18420"/>
    </ligand>
</feature>
<dbReference type="GO" id="GO:0004540">
    <property type="term" value="F:RNA nuclease activity"/>
    <property type="evidence" value="ECO:0007669"/>
    <property type="project" value="InterPro"/>
</dbReference>
<comment type="similarity">
    <text evidence="7 8">Belongs to the PINc/VapC protein family.</text>
</comment>
<dbReference type="Gene3D" id="3.40.50.1010">
    <property type="entry name" value="5'-nuclease"/>
    <property type="match status" value="1"/>
</dbReference>
<dbReference type="EC" id="3.1.-.-" evidence="8"/>
<evidence type="ECO:0000259" key="9">
    <source>
        <dbReference type="Pfam" id="PF01850"/>
    </source>
</evidence>
<dbReference type="GO" id="GO:0000287">
    <property type="term" value="F:magnesium ion binding"/>
    <property type="evidence" value="ECO:0007669"/>
    <property type="project" value="UniProtKB-UniRule"/>
</dbReference>
<dbReference type="Proteomes" id="UP000294914">
    <property type="component" value="Unassembled WGS sequence"/>
</dbReference>
<dbReference type="EMBL" id="SOQX01000002">
    <property type="protein sequence ID" value="TDY02703.1"/>
    <property type="molecule type" value="Genomic_DNA"/>
</dbReference>
<dbReference type="GO" id="GO:0016787">
    <property type="term" value="F:hydrolase activity"/>
    <property type="evidence" value="ECO:0007669"/>
    <property type="project" value="UniProtKB-KW"/>
</dbReference>
<dbReference type="PANTHER" id="PTHR33653:SF1">
    <property type="entry name" value="RIBONUCLEASE VAPC2"/>
    <property type="match status" value="1"/>
</dbReference>
<comment type="function">
    <text evidence="8">Toxic component of a toxin-antitoxin (TA) system. An RNase.</text>
</comment>
<evidence type="ECO:0000256" key="7">
    <source>
        <dbReference type="ARBA" id="ARBA00038093"/>
    </source>
</evidence>
<evidence type="ECO:0000256" key="1">
    <source>
        <dbReference type="ARBA" id="ARBA00001946"/>
    </source>
</evidence>
<sequence length="131" mass="14344">MYALDTNTLIYFFKGIGNVARRLLDTPPASIAIPAVVLYEIETGIAKSSQPEKRQQQLDPLLDAVTLLPFDRLAASQAATLHARLEQSGSPIGPLDTLIAGTALANNTILVTHNTREFSRIPDLQLADWYE</sequence>
<keyword evidence="4 8" id="KW-0479">Metal-binding</keyword>
<keyword evidence="6 8" id="KW-0460">Magnesium</keyword>
<dbReference type="PANTHER" id="PTHR33653">
    <property type="entry name" value="RIBONUCLEASE VAPC2"/>
    <property type="match status" value="1"/>
</dbReference>
<accession>A0A4R8IZ24</accession>
<evidence type="ECO:0000256" key="3">
    <source>
        <dbReference type="ARBA" id="ARBA00022722"/>
    </source>
</evidence>
<dbReference type="OrthoDB" id="9796690at2"/>
<evidence type="ECO:0000256" key="6">
    <source>
        <dbReference type="ARBA" id="ARBA00022842"/>
    </source>
</evidence>
<dbReference type="AlphaFoldDB" id="A0A4R8IZ24"/>
<proteinExistence type="inferred from homology"/>
<dbReference type="GO" id="GO:0090729">
    <property type="term" value="F:toxin activity"/>
    <property type="evidence" value="ECO:0007669"/>
    <property type="project" value="UniProtKB-KW"/>
</dbReference>
<reference evidence="10 11" key="1">
    <citation type="submission" date="2019-03" db="EMBL/GenBank/DDBJ databases">
        <title>Genomic Encyclopedia of Type Strains, Phase IV (KMG-IV): sequencing the most valuable type-strain genomes for metagenomic binning, comparative biology and taxonomic classification.</title>
        <authorList>
            <person name="Goeker M."/>
        </authorList>
    </citation>
    <scope>NUCLEOTIDE SEQUENCE [LARGE SCALE GENOMIC DNA]</scope>
    <source>
        <strain evidence="10 11">DSM 16326</strain>
    </source>
</reference>
<dbReference type="CDD" id="cd18745">
    <property type="entry name" value="PIN_VapC4-5_FitB-like"/>
    <property type="match status" value="1"/>
</dbReference>
<comment type="caution">
    <text evidence="10">The sequence shown here is derived from an EMBL/GenBank/DDBJ whole genome shotgun (WGS) entry which is preliminary data.</text>
</comment>
<organism evidence="10 11">
    <name type="scientific">Thiohalophilus thiocyanatoxydans</name>
    <dbReference type="NCBI Taxonomy" id="381308"/>
    <lineage>
        <taxon>Bacteria</taxon>
        <taxon>Pseudomonadati</taxon>
        <taxon>Pseudomonadota</taxon>
        <taxon>Gammaproteobacteria</taxon>
        <taxon>Thiohalomonadales</taxon>
        <taxon>Thiohalophilaceae</taxon>
        <taxon>Thiohalophilus</taxon>
    </lineage>
</organism>
<protein>
    <recommendedName>
        <fullName evidence="8">Ribonuclease VapC</fullName>
        <shortName evidence="8">RNase VapC</shortName>
        <ecNumber evidence="8">3.1.-.-</ecNumber>
    </recommendedName>
    <alternativeName>
        <fullName evidence="8">Toxin VapC</fullName>
    </alternativeName>
</protein>
<evidence type="ECO:0000256" key="8">
    <source>
        <dbReference type="HAMAP-Rule" id="MF_00265"/>
    </source>
</evidence>
<dbReference type="InterPro" id="IPR002716">
    <property type="entry name" value="PIN_dom"/>
</dbReference>
<evidence type="ECO:0000313" key="11">
    <source>
        <dbReference type="Proteomes" id="UP000294914"/>
    </source>
</evidence>
<keyword evidence="8" id="KW-0800">Toxin</keyword>
<dbReference type="InterPro" id="IPR029060">
    <property type="entry name" value="PIN-like_dom_sf"/>
</dbReference>
<comment type="cofactor">
    <cofactor evidence="1 8">
        <name>Mg(2+)</name>
        <dbReference type="ChEBI" id="CHEBI:18420"/>
    </cofactor>
</comment>
<gene>
    <name evidence="8" type="primary">vapC</name>
    <name evidence="10" type="ORF">EDC23_1080</name>
</gene>
<dbReference type="Pfam" id="PF01850">
    <property type="entry name" value="PIN"/>
    <property type="match status" value="1"/>
</dbReference>
<dbReference type="RefSeq" id="WP_134081891.1">
    <property type="nucleotide sequence ID" value="NZ_SOQX01000002.1"/>
</dbReference>
<dbReference type="HAMAP" id="MF_00265">
    <property type="entry name" value="VapC_Nob1"/>
    <property type="match status" value="1"/>
</dbReference>
<evidence type="ECO:0000256" key="2">
    <source>
        <dbReference type="ARBA" id="ARBA00022649"/>
    </source>
</evidence>
<keyword evidence="11" id="KW-1185">Reference proteome</keyword>
<keyword evidence="2 8" id="KW-1277">Toxin-antitoxin system</keyword>
<dbReference type="InterPro" id="IPR050556">
    <property type="entry name" value="Type_II_TA_system_RNase"/>
</dbReference>
<keyword evidence="5 8" id="KW-0378">Hydrolase</keyword>
<dbReference type="SUPFAM" id="SSF88723">
    <property type="entry name" value="PIN domain-like"/>
    <property type="match status" value="1"/>
</dbReference>
<name>A0A4R8IZ24_9GAMM</name>
<evidence type="ECO:0000256" key="5">
    <source>
        <dbReference type="ARBA" id="ARBA00022801"/>
    </source>
</evidence>